<gene>
    <name evidence="1" type="ORF">PSEMO_37830</name>
</gene>
<sequence>MKKIVPDPPYALYTTPGLTREEAMQHALDHLDKALSNVSLLPAPPMEHHLEMLNYALLDLKISKAMMTVAVAASTLSVQV</sequence>
<dbReference type="OrthoDB" id="6899121at2"/>
<proteinExistence type="predicted"/>
<accession>A0A1Q9R1R7</accession>
<comment type="caution">
    <text evidence="1">The sequence shown here is derived from an EMBL/GenBank/DDBJ whole genome shotgun (WGS) entry which is preliminary data.</text>
</comment>
<organism evidence="1 2">
    <name type="scientific">Pseudomonas putida</name>
    <name type="common">Arthrobacter siderocapsulatus</name>
    <dbReference type="NCBI Taxonomy" id="303"/>
    <lineage>
        <taxon>Bacteria</taxon>
        <taxon>Pseudomonadati</taxon>
        <taxon>Pseudomonadota</taxon>
        <taxon>Gammaproteobacteria</taxon>
        <taxon>Pseudomonadales</taxon>
        <taxon>Pseudomonadaceae</taxon>
        <taxon>Pseudomonas</taxon>
    </lineage>
</organism>
<dbReference type="EMBL" id="MKZO01000034">
    <property type="protein sequence ID" value="OLS61337.1"/>
    <property type="molecule type" value="Genomic_DNA"/>
</dbReference>
<dbReference type="Proteomes" id="UP000186736">
    <property type="component" value="Unassembled WGS sequence"/>
</dbReference>
<reference evidence="1 2" key="1">
    <citation type="submission" date="2016-10" db="EMBL/GenBank/DDBJ databases">
        <title>Genome Sequence of Pseudomonas putida GM4FR.</title>
        <authorList>
            <person name="Poehlein A."/>
            <person name="Wemheuer F."/>
            <person name="Hollensteiner J."/>
            <person name="Wemheuer B."/>
        </authorList>
    </citation>
    <scope>NUCLEOTIDE SEQUENCE [LARGE SCALE GENOMIC DNA]</scope>
    <source>
        <strain evidence="1 2">GM4FR</strain>
    </source>
</reference>
<protein>
    <recommendedName>
        <fullName evidence="3">DUF3077 domain-containing protein</fullName>
    </recommendedName>
</protein>
<dbReference type="AlphaFoldDB" id="A0A1Q9R1R7"/>
<name>A0A1Q9R1R7_PSEPU</name>
<evidence type="ECO:0008006" key="3">
    <source>
        <dbReference type="Google" id="ProtNLM"/>
    </source>
</evidence>
<evidence type="ECO:0000313" key="1">
    <source>
        <dbReference type="EMBL" id="OLS61337.1"/>
    </source>
</evidence>
<dbReference type="RefSeq" id="WP_075804558.1">
    <property type="nucleotide sequence ID" value="NZ_MKZO01000034.1"/>
</dbReference>
<evidence type="ECO:0000313" key="2">
    <source>
        <dbReference type="Proteomes" id="UP000186736"/>
    </source>
</evidence>